<feature type="signal peptide" evidence="1">
    <location>
        <begin position="1"/>
        <end position="21"/>
    </location>
</feature>
<evidence type="ECO:0000256" key="1">
    <source>
        <dbReference type="SAM" id="SignalP"/>
    </source>
</evidence>
<gene>
    <name evidence="2" type="ORF">HNQ39_000641</name>
</gene>
<accession>A0A7W9SMG0</accession>
<proteinExistence type="predicted"/>
<feature type="chain" id="PRO_5031290098" description="Sensory transduction regulator" evidence="1">
    <location>
        <begin position="22"/>
        <end position="173"/>
    </location>
</feature>
<keyword evidence="1" id="KW-0732">Signal</keyword>
<comment type="caution">
    <text evidence="2">The sequence shown here is derived from an EMBL/GenBank/DDBJ whole genome shotgun (WGS) entry which is preliminary data.</text>
</comment>
<protein>
    <recommendedName>
        <fullName evidence="4">Sensory transduction regulator</fullName>
    </recommendedName>
</protein>
<dbReference type="Proteomes" id="UP000520814">
    <property type="component" value="Unassembled WGS sequence"/>
</dbReference>
<evidence type="ECO:0000313" key="2">
    <source>
        <dbReference type="EMBL" id="MBB6048879.1"/>
    </source>
</evidence>
<dbReference type="RefSeq" id="WP_184192502.1">
    <property type="nucleotide sequence ID" value="NZ_JACHGW010000001.1"/>
</dbReference>
<evidence type="ECO:0008006" key="4">
    <source>
        <dbReference type="Google" id="ProtNLM"/>
    </source>
</evidence>
<name>A0A7W9SMG0_ARMRO</name>
<keyword evidence="3" id="KW-1185">Reference proteome</keyword>
<organism evidence="2 3">
    <name type="scientific">Armatimonas rosea</name>
    <dbReference type="NCBI Taxonomy" id="685828"/>
    <lineage>
        <taxon>Bacteria</taxon>
        <taxon>Bacillati</taxon>
        <taxon>Armatimonadota</taxon>
        <taxon>Armatimonadia</taxon>
        <taxon>Armatimonadales</taxon>
        <taxon>Armatimonadaceae</taxon>
        <taxon>Armatimonas</taxon>
    </lineage>
</organism>
<reference evidence="2 3" key="1">
    <citation type="submission" date="2020-08" db="EMBL/GenBank/DDBJ databases">
        <title>Genomic Encyclopedia of Type Strains, Phase IV (KMG-IV): sequencing the most valuable type-strain genomes for metagenomic binning, comparative biology and taxonomic classification.</title>
        <authorList>
            <person name="Goeker M."/>
        </authorList>
    </citation>
    <scope>NUCLEOTIDE SEQUENCE [LARGE SCALE GENOMIC DNA]</scope>
    <source>
        <strain evidence="2 3">DSM 23562</strain>
    </source>
</reference>
<evidence type="ECO:0000313" key="3">
    <source>
        <dbReference type="Proteomes" id="UP000520814"/>
    </source>
</evidence>
<dbReference type="EMBL" id="JACHGW010000001">
    <property type="protein sequence ID" value="MBB6048879.1"/>
    <property type="molecule type" value="Genomic_DNA"/>
</dbReference>
<dbReference type="AlphaFoldDB" id="A0A7W9SMG0"/>
<sequence>MLTPFLPALAALALCVAPPQADDATKARLKSALDATSLRYELSQSGLSFALLFDHPNNRQQKIFVTIAPGKPGGLVTHTIYTTVWVNKDTPPDEATIRKVFTQSKKLGEFYLFKDTKGVWALRFGVHFDATGLKETSEKGDTLSTTLKDLIYFVNAVGEETDKLLNGEKDIRG</sequence>